<comment type="caution">
    <text evidence="2">The sequence shown here is derived from an EMBL/GenBank/DDBJ whole genome shotgun (WGS) entry which is preliminary data.</text>
</comment>
<sequence>TVTKTMQSATSAAIGGANAQNAYNNALSDTGDTAKKTAKEMNRLLSGFDEINSLSNSGSSGGGLPTTGGVGGADIPTIDLGLSEEPDISGVSKAAEKVRAVFKNLADFLESNKVLIISILAGLIATITSIFAISKWSAVTGVISGLVGWFVQLKAALGFSSLLKVISYGLFGISPIALGVSVTIGAVVGAIVYLWNTSEEFRNIITGILNDIIGLLQRLWNEVLSPLFSFLADVYMTILMPIAKFLGTILVEAVLAVFKVVKSIWDNVLKPLADFLIDILAIALQGVVDVWNTWKPLIQVIFKVIMWLWDNALKPFVDFIVKFMCGAIKDFGITVKEVLDAVKRIFSGIIDFITGVFTGNWSRAW</sequence>
<evidence type="ECO:0000313" key="3">
    <source>
        <dbReference type="Proteomes" id="UP001141183"/>
    </source>
</evidence>
<keyword evidence="1" id="KW-0812">Transmembrane</keyword>
<feature type="transmembrane region" description="Helical" evidence="1">
    <location>
        <begin position="114"/>
        <end position="133"/>
    </location>
</feature>
<dbReference type="Proteomes" id="UP001141183">
    <property type="component" value="Unassembled WGS sequence"/>
</dbReference>
<evidence type="ECO:0008006" key="4">
    <source>
        <dbReference type="Google" id="ProtNLM"/>
    </source>
</evidence>
<keyword evidence="1" id="KW-1133">Transmembrane helix</keyword>
<evidence type="ECO:0000256" key="1">
    <source>
        <dbReference type="SAM" id="Phobius"/>
    </source>
</evidence>
<evidence type="ECO:0000313" key="2">
    <source>
        <dbReference type="EMBL" id="MDC4242669.1"/>
    </source>
</evidence>
<name>A0A9X3XR79_9CLOT</name>
<proteinExistence type="predicted"/>
<keyword evidence="1" id="KW-0472">Membrane</keyword>
<gene>
    <name evidence="2" type="ORF">NE398_21345</name>
</gene>
<feature type="transmembrane region" description="Helical" evidence="1">
    <location>
        <begin position="234"/>
        <end position="258"/>
    </location>
</feature>
<protein>
    <recommendedName>
        <fullName evidence="4">Phage-related protein</fullName>
    </recommendedName>
</protein>
<dbReference type="InterPro" id="IPR016024">
    <property type="entry name" value="ARM-type_fold"/>
</dbReference>
<dbReference type="EMBL" id="JAMRYU010000074">
    <property type="protein sequence ID" value="MDC4242669.1"/>
    <property type="molecule type" value="Genomic_DNA"/>
</dbReference>
<keyword evidence="3" id="KW-1185">Reference proteome</keyword>
<feature type="transmembrane region" description="Helical" evidence="1">
    <location>
        <begin position="139"/>
        <end position="157"/>
    </location>
</feature>
<reference evidence="2" key="1">
    <citation type="submission" date="2022-05" db="EMBL/GenBank/DDBJ databases">
        <title>Draft genome sequence of Clostridium tertium strain CP3 isolated from Peru.</title>
        <authorList>
            <person name="Hurtado R."/>
            <person name="Lima L."/>
            <person name="Sousa T."/>
            <person name="Jaiswal A.K."/>
            <person name="Tiwari S."/>
            <person name="Maturrano L."/>
            <person name="Brenig B."/>
            <person name="Azevedo V."/>
        </authorList>
    </citation>
    <scope>NUCLEOTIDE SEQUENCE</scope>
    <source>
        <strain evidence="2">CP3</strain>
    </source>
</reference>
<dbReference type="AlphaFoldDB" id="A0A9X3XR79"/>
<feature type="non-terminal residue" evidence="2">
    <location>
        <position position="1"/>
    </location>
</feature>
<organism evidence="2 3">
    <name type="scientific">Clostridium tertium</name>
    <dbReference type="NCBI Taxonomy" id="1559"/>
    <lineage>
        <taxon>Bacteria</taxon>
        <taxon>Bacillati</taxon>
        <taxon>Bacillota</taxon>
        <taxon>Clostridia</taxon>
        <taxon>Eubacteriales</taxon>
        <taxon>Clostridiaceae</taxon>
        <taxon>Clostridium</taxon>
    </lineage>
</organism>
<feature type="non-terminal residue" evidence="2">
    <location>
        <position position="365"/>
    </location>
</feature>
<feature type="transmembrane region" description="Helical" evidence="1">
    <location>
        <begin position="169"/>
        <end position="195"/>
    </location>
</feature>
<dbReference type="SUPFAM" id="SSF48371">
    <property type="entry name" value="ARM repeat"/>
    <property type="match status" value="1"/>
</dbReference>
<accession>A0A9X3XR79</accession>